<dbReference type="GO" id="GO:0005681">
    <property type="term" value="C:spliceosomal complex"/>
    <property type="evidence" value="ECO:0007669"/>
    <property type="project" value="UniProtKB-KW"/>
</dbReference>
<keyword evidence="7 8" id="KW-0539">Nucleus</keyword>
<dbReference type="AlphaFoldDB" id="A0A0L0NY96"/>
<feature type="compositionally biased region" description="Basic and acidic residues" evidence="9">
    <location>
        <begin position="44"/>
        <end position="58"/>
    </location>
</feature>
<reference evidence="11" key="1">
    <citation type="journal article" date="2015" name="BMC Genomics">
        <title>Draft genome of a commonly misdiagnosed multidrug resistant pathogen Candida auris.</title>
        <authorList>
            <person name="Chatterjee S."/>
            <person name="Alampalli S.V."/>
            <person name="Nageshan R.K."/>
            <person name="Chettiar S.T."/>
            <person name="Joshi S."/>
            <person name="Tatu U.S."/>
        </authorList>
    </citation>
    <scope>NUCLEOTIDE SEQUENCE [LARGE SCALE GENOMIC DNA]</scope>
    <source>
        <strain evidence="11">6684</strain>
    </source>
</reference>
<evidence type="ECO:0000256" key="9">
    <source>
        <dbReference type="SAM" id="MobiDB-lite"/>
    </source>
</evidence>
<protein>
    <recommendedName>
        <fullName evidence="3 8">Pre-mRNA-splicing factor SYF2</fullName>
    </recommendedName>
</protein>
<dbReference type="InterPro" id="IPR013260">
    <property type="entry name" value="mRNA_splic_SYF2"/>
</dbReference>
<dbReference type="GO" id="GO:0000398">
    <property type="term" value="P:mRNA splicing, via spliceosome"/>
    <property type="evidence" value="ECO:0007669"/>
    <property type="project" value="UniProtKB-UniRule"/>
</dbReference>
<evidence type="ECO:0000256" key="5">
    <source>
        <dbReference type="ARBA" id="ARBA00022728"/>
    </source>
</evidence>
<comment type="subcellular location">
    <subcellularLocation>
        <location evidence="1 8">Nucleus</location>
    </subcellularLocation>
</comment>
<dbReference type="EMBL" id="LGST01000026">
    <property type="protein sequence ID" value="KND99161.1"/>
    <property type="molecule type" value="Genomic_DNA"/>
</dbReference>
<accession>A0A0L0NY96</accession>
<gene>
    <name evidence="10" type="ORF">QG37_03957</name>
</gene>
<evidence type="ECO:0000256" key="6">
    <source>
        <dbReference type="ARBA" id="ARBA00023187"/>
    </source>
</evidence>
<feature type="compositionally biased region" description="Basic and acidic residues" evidence="9">
    <location>
        <begin position="150"/>
        <end position="170"/>
    </location>
</feature>
<proteinExistence type="inferred from homology"/>
<name>A0A0L0NY96_CANAR</name>
<dbReference type="VEuPathDB" id="FungiDB:QG37_03957"/>
<dbReference type="VEuPathDB" id="FungiDB:CJI96_0000546"/>
<evidence type="ECO:0000256" key="3">
    <source>
        <dbReference type="ARBA" id="ARBA00014745"/>
    </source>
</evidence>
<evidence type="ECO:0000256" key="7">
    <source>
        <dbReference type="ARBA" id="ARBA00023242"/>
    </source>
</evidence>
<evidence type="ECO:0000256" key="2">
    <source>
        <dbReference type="ARBA" id="ARBA00010028"/>
    </source>
</evidence>
<keyword evidence="4 8" id="KW-0507">mRNA processing</keyword>
<dbReference type="VEuPathDB" id="FungiDB:B9J08_002704"/>
<evidence type="ECO:0000313" key="11">
    <source>
        <dbReference type="Proteomes" id="UP000037122"/>
    </source>
</evidence>
<evidence type="ECO:0000256" key="4">
    <source>
        <dbReference type="ARBA" id="ARBA00022664"/>
    </source>
</evidence>
<dbReference type="VEuPathDB" id="FungiDB:CJJ09_001391"/>
<dbReference type="Proteomes" id="UP000037122">
    <property type="component" value="Unassembled WGS sequence"/>
</dbReference>
<sequence>MTTKIETQERLANARNAKRIAIRENAKAVAEDLRRQRKRSNAYKLEKTEHDDEAEPKSDLDYTLQEWKEWSEKHVRKNKLGGYKNLEELAHSTYEKEVSKVTVDKEKYTRVKEGKGTEDVENMVRGLEEATERRRKRRKKGVEETNSINEKNRQFNMKLERERENQRRLS</sequence>
<evidence type="ECO:0000256" key="1">
    <source>
        <dbReference type="ARBA" id="ARBA00004123"/>
    </source>
</evidence>
<feature type="region of interest" description="Disordered" evidence="9">
    <location>
        <begin position="114"/>
        <end position="170"/>
    </location>
</feature>
<comment type="subunit">
    <text evidence="8">May be part of a spliceosome complex.</text>
</comment>
<comment type="function">
    <text evidence="8">Involved in pre-mRNA splicing.</text>
</comment>
<evidence type="ECO:0000313" key="10">
    <source>
        <dbReference type="EMBL" id="KND99161.1"/>
    </source>
</evidence>
<feature type="region of interest" description="Disordered" evidence="9">
    <location>
        <begin position="29"/>
        <end position="58"/>
    </location>
</feature>
<keyword evidence="6 8" id="KW-0508">mRNA splicing</keyword>
<keyword evidence="5 8" id="KW-0747">Spliceosome</keyword>
<evidence type="ECO:0000256" key="8">
    <source>
        <dbReference type="RuleBase" id="RU367148"/>
    </source>
</evidence>
<dbReference type="VEuPathDB" id="FungiDB:CJJ07_004724"/>
<comment type="similarity">
    <text evidence="2 8">Belongs to the SYF2 family.</text>
</comment>
<organism evidence="10 11">
    <name type="scientific">Candidozyma auris</name>
    <name type="common">Yeast</name>
    <name type="synonym">Candida auris</name>
    <dbReference type="NCBI Taxonomy" id="498019"/>
    <lineage>
        <taxon>Eukaryota</taxon>
        <taxon>Fungi</taxon>
        <taxon>Dikarya</taxon>
        <taxon>Ascomycota</taxon>
        <taxon>Saccharomycotina</taxon>
        <taxon>Pichiomycetes</taxon>
        <taxon>Metschnikowiaceae</taxon>
        <taxon>Candidozyma</taxon>
    </lineage>
</organism>
<comment type="caution">
    <text evidence="10">The sequence shown here is derived from an EMBL/GenBank/DDBJ whole genome shotgun (WGS) entry which is preliminary data.</text>
</comment>
<dbReference type="Pfam" id="PF08231">
    <property type="entry name" value="SYF2"/>
    <property type="match status" value="1"/>
</dbReference>
<dbReference type="VEuPathDB" id="FungiDB:CJI97_002757"/>